<dbReference type="PROSITE" id="PS50294">
    <property type="entry name" value="WD_REPEATS_REGION"/>
    <property type="match status" value="3"/>
</dbReference>
<proteinExistence type="predicted"/>
<organism evidence="4 5">
    <name type="scientific">Fusarium oxysporum f. sp. rapae</name>
    <dbReference type="NCBI Taxonomy" id="485398"/>
    <lineage>
        <taxon>Eukaryota</taxon>
        <taxon>Fungi</taxon>
        <taxon>Dikarya</taxon>
        <taxon>Ascomycota</taxon>
        <taxon>Pezizomycotina</taxon>
        <taxon>Sordariomycetes</taxon>
        <taxon>Hypocreomycetidae</taxon>
        <taxon>Hypocreales</taxon>
        <taxon>Nectriaceae</taxon>
        <taxon>Fusarium</taxon>
        <taxon>Fusarium oxysporum species complex</taxon>
    </lineage>
</organism>
<dbReference type="InterPro" id="IPR019775">
    <property type="entry name" value="WD40_repeat_CS"/>
</dbReference>
<name>A0A8J5NEC8_FUSOX</name>
<comment type="caution">
    <text evidence="4">The sequence shown here is derived from an EMBL/GenBank/DDBJ whole genome shotgun (WGS) entry which is preliminary data.</text>
</comment>
<feature type="repeat" description="WD" evidence="3">
    <location>
        <begin position="331"/>
        <end position="372"/>
    </location>
</feature>
<dbReference type="PANTHER" id="PTHR19848">
    <property type="entry name" value="WD40 REPEAT PROTEIN"/>
    <property type="match status" value="1"/>
</dbReference>
<evidence type="ECO:0000313" key="5">
    <source>
        <dbReference type="Proteomes" id="UP000694050"/>
    </source>
</evidence>
<protein>
    <submittedName>
        <fullName evidence="4">Vegetative incompatibility protein HET-E-1</fullName>
    </submittedName>
</protein>
<feature type="repeat" description="WD" evidence="3">
    <location>
        <begin position="415"/>
        <end position="456"/>
    </location>
</feature>
<dbReference type="EMBL" id="JAELUQ010000016">
    <property type="protein sequence ID" value="KAG7403030.1"/>
    <property type="molecule type" value="Genomic_DNA"/>
</dbReference>
<evidence type="ECO:0000313" key="4">
    <source>
        <dbReference type="EMBL" id="KAG7403030.1"/>
    </source>
</evidence>
<sequence length="614" mass="68438">MAVPLFIFAATVCRFVGDYRRRNPRTRLQTVLDHGHRSHGSQLEQTYAPILCSQITELPKGGREEVIKDFKVIVGSIVTLASPLSVTALSRLIDILPDTVDERLDALHSVLSIPLERTMPVRLLHLSFRDYLIDPENKETVEFWVDEKLAHQRLARHCLRVMRSALRKNMCGLPFPGMRRSAVGVRQLEEHVPPELQYACMNLVYHQTKVDLEPDDSSDIYDFLKTHLLHWLEALSLMGRISESIGFIDELQSIVDPKKGAQVLSFLRDAKRFVLNFRWIIDTAPLQLYASAIVFAPKQSIMRQTFERYLPRWISPLPNVESDWNAVLQTLEGHKHSVSSVVFSNDGKLIASGSYDGTVKIWNITTGEKERTLEGHRGRVSSGVFSNDGTLVTSGSEDETAKRPVFFAGRPVSNLEDFRRRVISVVFSNDGIFIASGSIDETVKIWNVATGKEELILKGHRGGINSIVFSKDSKLIASGSDDKTVKVWDVAMGINIRRIGTGKTTDVLSFTDDDSVLVTSTGRFILRFRDTKTSHSSESDLKLGSTEVQGEVDARLGFGINRDNTRITAGGPDGRKVLWLPPDFRPGVSATLTRHSGSVVVTGWCGSSVSSLLL</sequence>
<dbReference type="SMART" id="SM00320">
    <property type="entry name" value="WD40"/>
    <property type="match status" value="4"/>
</dbReference>
<feature type="repeat" description="WD" evidence="3">
    <location>
        <begin position="457"/>
        <end position="498"/>
    </location>
</feature>
<reference evidence="4" key="1">
    <citation type="submission" date="2021-04" db="EMBL/GenBank/DDBJ databases">
        <title>First draft genome resource for Brassicaceae pathogens Fusarium oxysporum f. sp. raphani and Fusarium oxysporum f. sp. rapae.</title>
        <authorList>
            <person name="Asai S."/>
        </authorList>
    </citation>
    <scope>NUCLEOTIDE SEQUENCE</scope>
    <source>
        <strain evidence="4">Tf1208</strain>
    </source>
</reference>
<dbReference type="PROSITE" id="PS00678">
    <property type="entry name" value="WD_REPEATS_1"/>
    <property type="match status" value="3"/>
</dbReference>
<accession>A0A8J5NEC8</accession>
<evidence type="ECO:0000256" key="3">
    <source>
        <dbReference type="PROSITE-ProRule" id="PRU00221"/>
    </source>
</evidence>
<gene>
    <name evidence="4" type="ORF">Forpe1208_v016827</name>
</gene>
<dbReference type="PANTHER" id="PTHR19848:SF8">
    <property type="entry name" value="F-BOX AND WD REPEAT DOMAIN CONTAINING 7"/>
    <property type="match status" value="1"/>
</dbReference>
<dbReference type="CDD" id="cd00200">
    <property type="entry name" value="WD40"/>
    <property type="match status" value="1"/>
</dbReference>
<dbReference type="PROSITE" id="PS50082">
    <property type="entry name" value="WD_REPEATS_2"/>
    <property type="match status" value="3"/>
</dbReference>
<keyword evidence="2" id="KW-0677">Repeat</keyword>
<evidence type="ECO:0000256" key="2">
    <source>
        <dbReference type="ARBA" id="ARBA00022737"/>
    </source>
</evidence>
<dbReference type="Pfam" id="PF00400">
    <property type="entry name" value="WD40"/>
    <property type="match status" value="4"/>
</dbReference>
<dbReference type="Proteomes" id="UP000694050">
    <property type="component" value="Unassembled WGS sequence"/>
</dbReference>
<keyword evidence="1 3" id="KW-0853">WD repeat</keyword>
<evidence type="ECO:0000256" key="1">
    <source>
        <dbReference type="ARBA" id="ARBA00022574"/>
    </source>
</evidence>
<dbReference type="InterPro" id="IPR001680">
    <property type="entry name" value="WD40_rpt"/>
</dbReference>
<dbReference type="AlphaFoldDB" id="A0A8J5NEC8"/>